<dbReference type="InterPro" id="IPR002912">
    <property type="entry name" value="ACT_dom"/>
</dbReference>
<proteinExistence type="inferred from homology"/>
<dbReference type="CDD" id="cd04892">
    <property type="entry name" value="ACT_AK-like_2"/>
    <property type="match status" value="1"/>
</dbReference>
<keyword evidence="2 7" id="KW-0808">Transferase</keyword>
<comment type="pathway">
    <text evidence="8">Amino-acid biosynthesis; L-methionine biosynthesis via de novo pathway; L-homoserine from L-aspartate: step 1/3.</text>
</comment>
<dbReference type="EMBL" id="CP131059">
    <property type="protein sequence ID" value="WNY23722.1"/>
    <property type="molecule type" value="Genomic_DNA"/>
</dbReference>
<keyword evidence="8" id="KW-0028">Amino-acid biosynthesis</keyword>
<gene>
    <name evidence="10" type="primary">thrA</name>
    <name evidence="10" type="ORF">MmiHf6_10360</name>
</gene>
<dbReference type="SUPFAM" id="SSF53633">
    <property type="entry name" value="Carbamate kinase-like"/>
    <property type="match status" value="1"/>
</dbReference>
<dbReference type="Pfam" id="PF00696">
    <property type="entry name" value="AA_kinase"/>
    <property type="match status" value="1"/>
</dbReference>
<dbReference type="GeneID" id="85195584"/>
<dbReference type="InterPro" id="IPR045865">
    <property type="entry name" value="ACT-like_dom_sf"/>
</dbReference>
<dbReference type="EC" id="2.7.2.4" evidence="7"/>
<dbReference type="RefSeq" id="WP_316556865.1">
    <property type="nucleotide sequence ID" value="NZ_CP131059.1"/>
</dbReference>
<dbReference type="Gene3D" id="3.40.1160.10">
    <property type="entry name" value="Acetylglutamate kinase-like"/>
    <property type="match status" value="1"/>
</dbReference>
<dbReference type="AlphaFoldDB" id="A0AA96ZUF7"/>
<comment type="similarity">
    <text evidence="1 7">Belongs to the aspartokinase family.</text>
</comment>
<evidence type="ECO:0000256" key="1">
    <source>
        <dbReference type="ARBA" id="ARBA00010122"/>
    </source>
</evidence>
<dbReference type="FunFam" id="3.30.2130.10:FF:000001">
    <property type="entry name" value="Bifunctional aspartokinase/homoserine dehydrogenase"/>
    <property type="match status" value="1"/>
</dbReference>
<evidence type="ECO:0000256" key="7">
    <source>
        <dbReference type="RuleBase" id="RU003448"/>
    </source>
</evidence>
<evidence type="ECO:0000256" key="5">
    <source>
        <dbReference type="ARBA" id="ARBA00022840"/>
    </source>
</evidence>
<dbReference type="GO" id="GO:0004072">
    <property type="term" value="F:aspartate kinase activity"/>
    <property type="evidence" value="ECO:0007669"/>
    <property type="project" value="UniProtKB-EC"/>
</dbReference>
<dbReference type="GO" id="GO:0005829">
    <property type="term" value="C:cytosol"/>
    <property type="evidence" value="ECO:0007669"/>
    <property type="project" value="TreeGrafter"/>
</dbReference>
<dbReference type="CDD" id="cd04921">
    <property type="entry name" value="ACT_AKi-HSDH-ThrA-like_1"/>
    <property type="match status" value="1"/>
</dbReference>
<dbReference type="NCBIfam" id="NF004938">
    <property type="entry name" value="PRK06291.1"/>
    <property type="match status" value="1"/>
</dbReference>
<reference evidence="10 11" key="1">
    <citation type="submission" date="2023-07" db="EMBL/GenBank/DDBJ databases">
        <title>Closed genoem sequence of Methanomicrococcus sp. Hf6.</title>
        <authorList>
            <person name="Poehlein A."/>
            <person name="Protasov E."/>
            <person name="Platt K."/>
            <person name="Reeh H."/>
            <person name="Daniel R."/>
            <person name="Brune A."/>
        </authorList>
    </citation>
    <scope>NUCLEOTIDE SEQUENCE [LARGE SCALE GENOMIC DNA]</scope>
    <source>
        <strain evidence="10 11">Hf6</strain>
    </source>
</reference>
<accession>A0AA96ZUF7</accession>
<dbReference type="InterPro" id="IPR036393">
    <property type="entry name" value="AceGlu_kinase-like_sf"/>
</dbReference>
<sequence>MKIVMKFGGTSVGDGKKIRHVAELAKSYYDKGDQVVLVTSALAGVTDQLLDVATAGCENGKVTVVTEFSTALKQQHFTAVNEAIDDENVKAEVIEFLTSRIDELEKALIGICYLGELTLRSRDNISSYGERLAAPIVSGALRSMGIASKDYTGGEAGIITTDVFGGAKPLPKSYDLISKKLTPGLKNSIQVVTGFIGENEEGTITTLGRSGSDYTASIVGVGIKADEIWLWKEVDGIMTANPKIVPNARTIHFISYQEAMELSSLGAEVLHPRAIEPSMMHNIPVRVKSTFKPDFDGTLVVTENTKSKNVVKAVSMIKKVSLINVSSPEMVDSVGKLAVIFSILAEKKVGVRLISQGSESSISFIVNDADRVKTVKALKAELGDAYTVDYRSDVSVVAVVGAGMAGTPGVAKRVFTALGKENISIIMISQGSSEYNISCVVSSAEVNKAVAALHGEFELDKIENGKESKK</sequence>
<dbReference type="SUPFAM" id="SSF55021">
    <property type="entry name" value="ACT-like"/>
    <property type="match status" value="2"/>
</dbReference>
<dbReference type="PROSITE" id="PS00324">
    <property type="entry name" value="ASPARTOKINASE"/>
    <property type="match status" value="1"/>
</dbReference>
<dbReference type="KEGG" id="mehf:MmiHf6_10360"/>
<comment type="catalytic activity">
    <reaction evidence="6 7">
        <text>L-aspartate + ATP = 4-phospho-L-aspartate + ADP</text>
        <dbReference type="Rhea" id="RHEA:23776"/>
        <dbReference type="ChEBI" id="CHEBI:29991"/>
        <dbReference type="ChEBI" id="CHEBI:30616"/>
        <dbReference type="ChEBI" id="CHEBI:57535"/>
        <dbReference type="ChEBI" id="CHEBI:456216"/>
        <dbReference type="EC" id="2.7.2.4"/>
    </reaction>
</comment>
<keyword evidence="11" id="KW-1185">Reference proteome</keyword>
<evidence type="ECO:0000313" key="10">
    <source>
        <dbReference type="EMBL" id="WNY23722.1"/>
    </source>
</evidence>
<evidence type="ECO:0000313" key="11">
    <source>
        <dbReference type="Proteomes" id="UP001302978"/>
    </source>
</evidence>
<comment type="pathway">
    <text evidence="8">Amino-acid biosynthesis; L-lysine biosynthesis via DAP pathway; (S)-tetrahydrodipicolinate from L-aspartate: step 1/4.</text>
</comment>
<dbReference type="InterPro" id="IPR001048">
    <property type="entry name" value="Asp/Glu/Uridylate_kinase"/>
</dbReference>
<protein>
    <recommendedName>
        <fullName evidence="7">Aspartokinase</fullName>
        <ecNumber evidence="7">2.7.2.4</ecNumber>
    </recommendedName>
</protein>
<comment type="pathway">
    <text evidence="8">Amino-acid biosynthesis; L-threonine biosynthesis; L-threonine from L-aspartate: step 1/5.</text>
</comment>
<dbReference type="PIRSF" id="PIRSF000726">
    <property type="entry name" value="Asp_kin"/>
    <property type="match status" value="1"/>
</dbReference>
<dbReference type="Gene3D" id="3.30.2130.10">
    <property type="entry name" value="VC0802-like"/>
    <property type="match status" value="1"/>
</dbReference>
<dbReference type="PANTHER" id="PTHR21499:SF59">
    <property type="entry name" value="ASPARTOKINASE"/>
    <property type="match status" value="1"/>
</dbReference>
<dbReference type="GO" id="GO:0005524">
    <property type="term" value="F:ATP binding"/>
    <property type="evidence" value="ECO:0007669"/>
    <property type="project" value="UniProtKB-KW"/>
</dbReference>
<keyword evidence="5" id="KW-0067">ATP-binding</keyword>
<dbReference type="Pfam" id="PF22468">
    <property type="entry name" value="ACT_9"/>
    <property type="match status" value="2"/>
</dbReference>
<keyword evidence="4 7" id="KW-0418">Kinase</keyword>
<evidence type="ECO:0000256" key="6">
    <source>
        <dbReference type="ARBA" id="ARBA00047872"/>
    </source>
</evidence>
<feature type="domain" description="ACT" evidence="9">
    <location>
        <begin position="399"/>
        <end position="470"/>
    </location>
</feature>
<organism evidence="10 11">
    <name type="scientific">Methanimicrococcus hongohii</name>
    <dbReference type="NCBI Taxonomy" id="3028295"/>
    <lineage>
        <taxon>Archaea</taxon>
        <taxon>Methanobacteriati</taxon>
        <taxon>Methanobacteriota</taxon>
        <taxon>Stenosarchaea group</taxon>
        <taxon>Methanomicrobia</taxon>
        <taxon>Methanosarcinales</taxon>
        <taxon>Methanosarcinaceae</taxon>
        <taxon>Methanimicrococcus</taxon>
    </lineage>
</organism>
<keyword evidence="3" id="KW-0547">Nucleotide-binding</keyword>
<evidence type="ECO:0000256" key="4">
    <source>
        <dbReference type="ARBA" id="ARBA00022777"/>
    </source>
</evidence>
<name>A0AA96ZUF7_9EURY</name>
<evidence type="ECO:0000259" key="9">
    <source>
        <dbReference type="PROSITE" id="PS51671"/>
    </source>
</evidence>
<evidence type="ECO:0000256" key="8">
    <source>
        <dbReference type="RuleBase" id="RU004249"/>
    </source>
</evidence>
<dbReference type="GO" id="GO:0009089">
    <property type="term" value="P:lysine biosynthetic process via diaminopimelate"/>
    <property type="evidence" value="ECO:0007669"/>
    <property type="project" value="InterPro"/>
</dbReference>
<dbReference type="InterPro" id="IPR018042">
    <property type="entry name" value="Aspartate_kinase_CS"/>
</dbReference>
<feature type="domain" description="ACT" evidence="9">
    <location>
        <begin position="325"/>
        <end position="393"/>
    </location>
</feature>
<dbReference type="InterPro" id="IPR054352">
    <property type="entry name" value="ACT_Aspartokinase"/>
</dbReference>
<dbReference type="PANTHER" id="PTHR21499">
    <property type="entry name" value="ASPARTATE KINASE"/>
    <property type="match status" value="1"/>
</dbReference>
<dbReference type="NCBIfam" id="TIGR00657">
    <property type="entry name" value="asp_kinases"/>
    <property type="match status" value="1"/>
</dbReference>
<dbReference type="GO" id="GO:0009090">
    <property type="term" value="P:homoserine biosynthetic process"/>
    <property type="evidence" value="ECO:0007669"/>
    <property type="project" value="TreeGrafter"/>
</dbReference>
<dbReference type="InterPro" id="IPR005260">
    <property type="entry name" value="Asp_kin_monofn"/>
</dbReference>
<evidence type="ECO:0000256" key="3">
    <source>
        <dbReference type="ARBA" id="ARBA00022741"/>
    </source>
</evidence>
<evidence type="ECO:0000256" key="2">
    <source>
        <dbReference type="ARBA" id="ARBA00022679"/>
    </source>
</evidence>
<dbReference type="Proteomes" id="UP001302978">
    <property type="component" value="Chromosome"/>
</dbReference>
<dbReference type="InterPro" id="IPR001341">
    <property type="entry name" value="Asp_kinase"/>
</dbReference>
<dbReference type="PROSITE" id="PS51671">
    <property type="entry name" value="ACT"/>
    <property type="match status" value="2"/>
</dbReference>